<dbReference type="PANTHER" id="PTHR45339:SF3">
    <property type="entry name" value="HISTIDINE KINASE"/>
    <property type="match status" value="1"/>
</dbReference>
<dbReference type="RefSeq" id="WP_304122801.1">
    <property type="nucleotide sequence ID" value="NZ_DYZA01000181.1"/>
</dbReference>
<dbReference type="GO" id="GO:0000160">
    <property type="term" value="P:phosphorelay signal transduction system"/>
    <property type="evidence" value="ECO:0007669"/>
    <property type="project" value="InterPro"/>
</dbReference>
<dbReference type="CDD" id="cd17546">
    <property type="entry name" value="REC_hyHK_CKI1_RcsC-like"/>
    <property type="match status" value="1"/>
</dbReference>
<dbReference type="InterPro" id="IPR011006">
    <property type="entry name" value="CheY-like_superfamily"/>
</dbReference>
<organism evidence="4 5">
    <name type="scientific">Mailhella massiliensis</name>
    <dbReference type="NCBI Taxonomy" id="1903261"/>
    <lineage>
        <taxon>Bacteria</taxon>
        <taxon>Pseudomonadati</taxon>
        <taxon>Thermodesulfobacteriota</taxon>
        <taxon>Desulfovibrionia</taxon>
        <taxon>Desulfovibrionales</taxon>
        <taxon>Desulfovibrionaceae</taxon>
        <taxon>Mailhella</taxon>
    </lineage>
</organism>
<evidence type="ECO:0000256" key="2">
    <source>
        <dbReference type="PROSITE-ProRule" id="PRU00169"/>
    </source>
</evidence>
<proteinExistence type="predicted"/>
<dbReference type="Gene3D" id="3.40.50.2300">
    <property type="match status" value="1"/>
</dbReference>
<dbReference type="EMBL" id="DYZA01000181">
    <property type="protein sequence ID" value="HJD97756.1"/>
    <property type="molecule type" value="Genomic_DNA"/>
</dbReference>
<feature type="modified residue" description="4-aspartylphosphate" evidence="2">
    <location>
        <position position="78"/>
    </location>
</feature>
<keyword evidence="1 2" id="KW-0597">Phosphoprotein</keyword>
<reference evidence="4" key="1">
    <citation type="journal article" date="2021" name="PeerJ">
        <title>Extensive microbial diversity within the chicken gut microbiome revealed by metagenomics and culture.</title>
        <authorList>
            <person name="Gilroy R."/>
            <person name="Ravi A."/>
            <person name="Getino M."/>
            <person name="Pursley I."/>
            <person name="Horton D.L."/>
            <person name="Alikhan N.F."/>
            <person name="Baker D."/>
            <person name="Gharbi K."/>
            <person name="Hall N."/>
            <person name="Watson M."/>
            <person name="Adriaenssens E.M."/>
            <person name="Foster-Nyarko E."/>
            <person name="Jarju S."/>
            <person name="Secka A."/>
            <person name="Antonio M."/>
            <person name="Oren A."/>
            <person name="Chaudhuri R.R."/>
            <person name="La Ragione R."/>
            <person name="Hildebrand F."/>
            <person name="Pallen M.J."/>
        </authorList>
    </citation>
    <scope>NUCLEOTIDE SEQUENCE</scope>
    <source>
        <strain evidence="4">ChiGjej2B2-19336</strain>
    </source>
</reference>
<dbReference type="SMART" id="SM00448">
    <property type="entry name" value="REC"/>
    <property type="match status" value="1"/>
</dbReference>
<dbReference type="PANTHER" id="PTHR45339">
    <property type="entry name" value="HYBRID SIGNAL TRANSDUCTION HISTIDINE KINASE J"/>
    <property type="match status" value="1"/>
</dbReference>
<accession>A0A921AXK0</accession>
<evidence type="ECO:0000313" key="5">
    <source>
        <dbReference type="Proteomes" id="UP000698963"/>
    </source>
</evidence>
<name>A0A921AXK0_9BACT</name>
<dbReference type="InterPro" id="IPR001789">
    <property type="entry name" value="Sig_transdc_resp-reg_receiver"/>
</dbReference>
<evidence type="ECO:0000259" key="3">
    <source>
        <dbReference type="PROSITE" id="PS50110"/>
    </source>
</evidence>
<feature type="domain" description="Response regulatory" evidence="3">
    <location>
        <begin position="26"/>
        <end position="147"/>
    </location>
</feature>
<protein>
    <submittedName>
        <fullName evidence="4">Response regulator</fullName>
    </submittedName>
</protein>
<dbReference type="Pfam" id="PF00072">
    <property type="entry name" value="Response_reg"/>
    <property type="match status" value="1"/>
</dbReference>
<evidence type="ECO:0000256" key="1">
    <source>
        <dbReference type="ARBA" id="ARBA00022553"/>
    </source>
</evidence>
<dbReference type="AlphaFoldDB" id="A0A921AXK0"/>
<sequence>MYPTDVIKCNLLFYYLLLCAWTHYPHILLVEDNELNMEIAQYLLEDAGAVVTKAFDGKQAVDLFAQNPAGTVDVILMDVMMPVMNGIEAAKAIRLMDRSDARTITIIAMTANAFDEDRQATRNAGMNAHLSKPLDGKEVLRVISGSSRQ</sequence>
<dbReference type="PROSITE" id="PS50110">
    <property type="entry name" value="RESPONSE_REGULATORY"/>
    <property type="match status" value="1"/>
</dbReference>
<evidence type="ECO:0000313" key="4">
    <source>
        <dbReference type="EMBL" id="HJD97756.1"/>
    </source>
</evidence>
<gene>
    <name evidence="4" type="ORF">K8W16_08945</name>
</gene>
<reference evidence="4" key="2">
    <citation type="submission" date="2021-09" db="EMBL/GenBank/DDBJ databases">
        <authorList>
            <person name="Gilroy R."/>
        </authorList>
    </citation>
    <scope>NUCLEOTIDE SEQUENCE</scope>
    <source>
        <strain evidence="4">ChiGjej2B2-19336</strain>
    </source>
</reference>
<dbReference type="Proteomes" id="UP000698963">
    <property type="component" value="Unassembled WGS sequence"/>
</dbReference>
<comment type="caution">
    <text evidence="4">The sequence shown here is derived from an EMBL/GenBank/DDBJ whole genome shotgun (WGS) entry which is preliminary data.</text>
</comment>
<dbReference type="SUPFAM" id="SSF52172">
    <property type="entry name" value="CheY-like"/>
    <property type="match status" value="1"/>
</dbReference>